<dbReference type="InterPro" id="IPR001810">
    <property type="entry name" value="F-box_dom"/>
</dbReference>
<name>A0AAN7F889_QUERU</name>
<dbReference type="AlphaFoldDB" id="A0AAN7F889"/>
<dbReference type="Pfam" id="PF23622">
    <property type="entry name" value="LRR_At1g61320_AtMIF1"/>
    <property type="match status" value="1"/>
</dbReference>
<evidence type="ECO:0000256" key="1">
    <source>
        <dbReference type="SAM" id="Coils"/>
    </source>
</evidence>
<dbReference type="Gene3D" id="3.80.10.10">
    <property type="entry name" value="Ribonuclease Inhibitor"/>
    <property type="match status" value="1"/>
</dbReference>
<dbReference type="InterPro" id="IPR050232">
    <property type="entry name" value="FBL13/AtMIF1-like"/>
</dbReference>
<dbReference type="Gene3D" id="1.20.1280.50">
    <property type="match status" value="1"/>
</dbReference>
<feature type="compositionally biased region" description="Acidic residues" evidence="2">
    <location>
        <begin position="30"/>
        <end position="41"/>
    </location>
</feature>
<dbReference type="Proteomes" id="UP001324115">
    <property type="component" value="Unassembled WGS sequence"/>
</dbReference>
<feature type="coiled-coil region" evidence="1">
    <location>
        <begin position="323"/>
        <end position="350"/>
    </location>
</feature>
<dbReference type="PANTHER" id="PTHR31900:SF32">
    <property type="entry name" value="F-BOX_RNI_FBD-LIKE DOMAIN PROTEIN"/>
    <property type="match status" value="1"/>
</dbReference>
<reference evidence="4 5" key="1">
    <citation type="journal article" date="2023" name="G3 (Bethesda)">
        <title>A haplotype-resolved chromosome-scale genome for Quercus rubra L. provides insights into the genetics of adaptive traits for red oak species.</title>
        <authorList>
            <person name="Kapoor B."/>
            <person name="Jenkins J."/>
            <person name="Schmutz J."/>
            <person name="Zhebentyayeva T."/>
            <person name="Kuelheim C."/>
            <person name="Coggeshall M."/>
            <person name="Heim C."/>
            <person name="Lasky J.R."/>
            <person name="Leites L."/>
            <person name="Islam-Faridi N."/>
            <person name="Romero-Severson J."/>
            <person name="DeLeo V.L."/>
            <person name="Lucas S.M."/>
            <person name="Lazic D."/>
            <person name="Gailing O."/>
            <person name="Carlson J."/>
            <person name="Staton M."/>
        </authorList>
    </citation>
    <scope>NUCLEOTIDE SEQUENCE [LARGE SCALE GENOMIC DNA]</scope>
    <source>
        <strain evidence="4">Pseudo-F2</strain>
    </source>
</reference>
<accession>A0AAN7F889</accession>
<organism evidence="4 5">
    <name type="scientific">Quercus rubra</name>
    <name type="common">Northern red oak</name>
    <name type="synonym">Quercus borealis</name>
    <dbReference type="NCBI Taxonomy" id="3512"/>
    <lineage>
        <taxon>Eukaryota</taxon>
        <taxon>Viridiplantae</taxon>
        <taxon>Streptophyta</taxon>
        <taxon>Embryophyta</taxon>
        <taxon>Tracheophyta</taxon>
        <taxon>Spermatophyta</taxon>
        <taxon>Magnoliopsida</taxon>
        <taxon>eudicotyledons</taxon>
        <taxon>Gunneridae</taxon>
        <taxon>Pentapetalae</taxon>
        <taxon>rosids</taxon>
        <taxon>fabids</taxon>
        <taxon>Fagales</taxon>
        <taxon>Fagaceae</taxon>
        <taxon>Quercus</taxon>
    </lineage>
</organism>
<keyword evidence="1" id="KW-0175">Coiled coil</keyword>
<keyword evidence="5" id="KW-1185">Reference proteome</keyword>
<dbReference type="Pfam" id="PF00646">
    <property type="entry name" value="F-box"/>
    <property type="match status" value="1"/>
</dbReference>
<dbReference type="InterPro" id="IPR036047">
    <property type="entry name" value="F-box-like_dom_sf"/>
</dbReference>
<dbReference type="SMART" id="SM00256">
    <property type="entry name" value="FBOX"/>
    <property type="match status" value="1"/>
</dbReference>
<feature type="compositionally biased region" description="Polar residues" evidence="2">
    <location>
        <begin position="1"/>
        <end position="26"/>
    </location>
</feature>
<dbReference type="InterPro" id="IPR032675">
    <property type="entry name" value="LRR_dom_sf"/>
</dbReference>
<dbReference type="SUPFAM" id="SSF81383">
    <property type="entry name" value="F-box domain"/>
    <property type="match status" value="1"/>
</dbReference>
<dbReference type="PROSITE" id="PS50181">
    <property type="entry name" value="FBOX"/>
    <property type="match status" value="1"/>
</dbReference>
<dbReference type="InterPro" id="IPR055357">
    <property type="entry name" value="LRR_At1g61320_AtMIF1"/>
</dbReference>
<dbReference type="SUPFAM" id="SSF52047">
    <property type="entry name" value="RNI-like"/>
    <property type="match status" value="1"/>
</dbReference>
<sequence length="520" mass="60152">MEEECQSNGSINGETERGPTSNTDRNLVSEEQEEEEEEESSDDHRTKRIKHAPILEEGEDRISTLPDSILLSILCFLPTKDAVKTGVLSKRWSHLWTSVPSLSFEGGAFQCIDDFTSAVDRTLLLHRAPKLRNFFVLFNYETHLKPCLDLWLRFATTAKVDQLSILLTSTDFSGSEAYPLPQHLYTNEFVSELVFYFCKIKPNGVVNLSSLTRLTIGFTALCEVAIKKVVMGSPRLEYLELDNCCRLNRLDLVSESLRKLVLHSYFMRTSVGRSPDPVFELEIVAPKIKSLEILGCFLMKKCRIKDVSSLVEAKLDFNCEVKEEDQESAYKEYEQTVRELLESLHHVRELTVGKWCLMVLSIMSLKQLPSPLLKCKCLTMKTSMKKWDLLGMARLLQSSPYVETLVINISFYYTELEFLERHYLHYCNYDDMSHWKSKEIYFKFLSLRLKAIKIFGFGESLFHIKEVFFLVVQFLLKNAKVMEKMVITKPWVMQNEKAMLHVFLQVAQKLLSFPDPLLMQ</sequence>
<evidence type="ECO:0000313" key="4">
    <source>
        <dbReference type="EMBL" id="KAK4587880.1"/>
    </source>
</evidence>
<evidence type="ECO:0000256" key="2">
    <source>
        <dbReference type="SAM" id="MobiDB-lite"/>
    </source>
</evidence>
<feature type="region of interest" description="Disordered" evidence="2">
    <location>
        <begin position="1"/>
        <end position="52"/>
    </location>
</feature>
<evidence type="ECO:0000259" key="3">
    <source>
        <dbReference type="PROSITE" id="PS50181"/>
    </source>
</evidence>
<dbReference type="PANTHER" id="PTHR31900">
    <property type="entry name" value="F-BOX/RNI SUPERFAMILY PROTEIN-RELATED"/>
    <property type="match status" value="1"/>
</dbReference>
<gene>
    <name evidence="4" type="ORF">RGQ29_019041</name>
</gene>
<protein>
    <recommendedName>
        <fullName evidence="3">F-box domain-containing protein</fullName>
    </recommendedName>
</protein>
<evidence type="ECO:0000313" key="5">
    <source>
        <dbReference type="Proteomes" id="UP001324115"/>
    </source>
</evidence>
<dbReference type="CDD" id="cd22160">
    <property type="entry name" value="F-box_AtFBL13-like"/>
    <property type="match status" value="1"/>
</dbReference>
<proteinExistence type="predicted"/>
<feature type="domain" description="F-box" evidence="3">
    <location>
        <begin position="59"/>
        <end position="95"/>
    </location>
</feature>
<dbReference type="EMBL" id="JAXUIC010000005">
    <property type="protein sequence ID" value="KAK4587880.1"/>
    <property type="molecule type" value="Genomic_DNA"/>
</dbReference>
<comment type="caution">
    <text evidence="4">The sequence shown here is derived from an EMBL/GenBank/DDBJ whole genome shotgun (WGS) entry which is preliminary data.</text>
</comment>
<dbReference type="InterPro" id="IPR053781">
    <property type="entry name" value="F-box_AtFBL13-like"/>
</dbReference>